<sequence>MTLLSLVAALSVALWAWRRNARTPGPAGRGRWRAMAVVVALVGLQVVIGAPAASAANCGEAPNPERPGSGMVGAIDPPLGNGLPDTPYDRYSYAGMVWHTYQTNCTVVPDSGAVIDTWMGNELFNIGKNIVGATNALHYTVMGRGLLVPLDEAVEAGVQRVYDNVYLRWFGLVALVLAVLMFRQIWQGDLAAISKRGLWALAAMWLATSTLALPQFYTFLDGTLVTKTSEIQAGFLEAPEKDDALHVLPSRLHDAVVYQTWLRGEFGTPDAPQAAEFGPRLLAAQAWNLDEMAEQKDGDQAALDAKKNDFKAVYTELGPTQGYFSGADGGRTGAGFLSLLQAVAFSLFQLFAKAAVLLAQLLLRILTLAGPLIGLVALLHHELLRKVARAAAVTVFNVLILAVLAGTHALLLQAIFNASGLSLLTRTMLGLMLTVVCFMIGKPLGRMWQMVEMSVGTAGSALPMKGGVFSRLGKRKDTGPTPQEEFWETVRDGDGDDGPQVPQRGAQRVRPEAANPAVVSATAQRLDRDGSGGYGSSDYGSSGYGSSGYGGQNELPSRARPALAPSGGQAALPAGRASRVVDTPPVADRGWDRVDDAVLVPSRSTTYATRVDPGPISNPRAAETEVVAGRQVHVIYRPSRGLEVRDG</sequence>
<feature type="transmembrane region" description="Helical" evidence="2">
    <location>
        <begin position="423"/>
        <end position="441"/>
    </location>
</feature>
<keyword evidence="2" id="KW-0472">Membrane</keyword>
<evidence type="ECO:0000313" key="3">
    <source>
        <dbReference type="EMBL" id="QUF07416.1"/>
    </source>
</evidence>
<feature type="compositionally biased region" description="Gly residues" evidence="1">
    <location>
        <begin position="542"/>
        <end position="551"/>
    </location>
</feature>
<reference evidence="3" key="1">
    <citation type="submission" date="2021-04" db="EMBL/GenBank/DDBJ databases">
        <title>Genomic sequence of Actinosynnema pretiosum subsp. pretiosum ATCC 31280 (C-14919).</title>
        <authorList>
            <person name="Bai L."/>
            <person name="Wang X."/>
            <person name="Xiao Y."/>
        </authorList>
    </citation>
    <scope>NUCLEOTIDE SEQUENCE</scope>
    <source>
        <strain evidence="3">ATCC 31280</strain>
    </source>
</reference>
<protein>
    <submittedName>
        <fullName evidence="3">Uncharacterized protein</fullName>
    </submittedName>
</protein>
<feature type="transmembrane region" description="Helical" evidence="2">
    <location>
        <begin position="358"/>
        <end position="379"/>
    </location>
</feature>
<keyword evidence="2" id="KW-0812">Transmembrane</keyword>
<evidence type="ECO:0000256" key="2">
    <source>
        <dbReference type="SAM" id="Phobius"/>
    </source>
</evidence>
<feature type="transmembrane region" description="Helical" evidence="2">
    <location>
        <begin position="391"/>
        <end position="411"/>
    </location>
</feature>
<feature type="region of interest" description="Disordered" evidence="1">
    <location>
        <begin position="471"/>
        <end position="588"/>
    </location>
</feature>
<gene>
    <name evidence="3" type="ORF">KCV87_16155</name>
</gene>
<accession>A0AA45LCN7</accession>
<dbReference type="EMBL" id="CP073249">
    <property type="protein sequence ID" value="QUF07416.1"/>
    <property type="molecule type" value="Genomic_DNA"/>
</dbReference>
<organism evidence="3 4">
    <name type="scientific">Actinosynnema pretiosum subsp. pretiosum</name>
    <dbReference type="NCBI Taxonomy" id="103721"/>
    <lineage>
        <taxon>Bacteria</taxon>
        <taxon>Bacillati</taxon>
        <taxon>Actinomycetota</taxon>
        <taxon>Actinomycetes</taxon>
        <taxon>Pseudonocardiales</taxon>
        <taxon>Pseudonocardiaceae</taxon>
        <taxon>Actinosynnema</taxon>
    </lineage>
</organism>
<evidence type="ECO:0000256" key="1">
    <source>
        <dbReference type="SAM" id="MobiDB-lite"/>
    </source>
</evidence>
<keyword evidence="2" id="KW-1133">Transmembrane helix</keyword>
<feature type="transmembrane region" description="Helical" evidence="2">
    <location>
        <begin position="34"/>
        <end position="56"/>
    </location>
</feature>
<feature type="transmembrane region" description="Helical" evidence="2">
    <location>
        <begin position="166"/>
        <end position="186"/>
    </location>
</feature>
<dbReference type="Proteomes" id="UP000677152">
    <property type="component" value="Chromosome"/>
</dbReference>
<proteinExistence type="predicted"/>
<feature type="transmembrane region" description="Helical" evidence="2">
    <location>
        <begin position="198"/>
        <end position="220"/>
    </location>
</feature>
<evidence type="ECO:0000313" key="4">
    <source>
        <dbReference type="Proteomes" id="UP000677152"/>
    </source>
</evidence>
<dbReference type="AlphaFoldDB" id="A0AA45LCN7"/>
<name>A0AA45LCN7_9PSEU</name>
<feature type="transmembrane region" description="Helical" evidence="2">
    <location>
        <begin position="334"/>
        <end position="352"/>
    </location>
</feature>